<dbReference type="Proteomes" id="UP000054481">
    <property type="component" value="Unassembled WGS sequence"/>
</dbReference>
<dbReference type="AlphaFoldDB" id="A0A0F7ZIW5"/>
<dbReference type="EMBL" id="KQ030782">
    <property type="protein sequence ID" value="KJZ68975.1"/>
    <property type="molecule type" value="Genomic_DNA"/>
</dbReference>
<sequence>MAVIGIKYDSGLCALTSTANDESPLCEFYPNVTPDNFTYDYMFEMKHINMASFLTVLSAVDQKVFMDMLIAVSSAGETVGCMSVLEIIYVCAKMKLLEDKVTTAEIRRYVFMGLMKEASALKGESIKFTVIPAPATGDQVDDNTAGNKAPEPDDMWAVPHKKGKKDKKSTGWTFNGTFAS</sequence>
<feature type="compositionally biased region" description="Polar residues" evidence="1">
    <location>
        <begin position="170"/>
        <end position="180"/>
    </location>
</feature>
<evidence type="ECO:0000313" key="2">
    <source>
        <dbReference type="EMBL" id="KJZ68975.1"/>
    </source>
</evidence>
<dbReference type="OrthoDB" id="10584582at2759"/>
<feature type="region of interest" description="Disordered" evidence="1">
    <location>
        <begin position="138"/>
        <end position="180"/>
    </location>
</feature>
<gene>
    <name evidence="2" type="ORF">HIM_11632</name>
</gene>
<proteinExistence type="predicted"/>
<organism evidence="2 3">
    <name type="scientific">Hirsutella minnesotensis 3608</name>
    <dbReference type="NCBI Taxonomy" id="1043627"/>
    <lineage>
        <taxon>Eukaryota</taxon>
        <taxon>Fungi</taxon>
        <taxon>Dikarya</taxon>
        <taxon>Ascomycota</taxon>
        <taxon>Pezizomycotina</taxon>
        <taxon>Sordariomycetes</taxon>
        <taxon>Hypocreomycetidae</taxon>
        <taxon>Hypocreales</taxon>
        <taxon>Ophiocordycipitaceae</taxon>
        <taxon>Hirsutella</taxon>
    </lineage>
</organism>
<reference evidence="2 3" key="1">
    <citation type="journal article" date="2014" name="Genome Biol. Evol.">
        <title>Comparative genomics and transcriptomics analyses reveal divergent lifestyle features of nematode endoparasitic fungus Hirsutella minnesotensis.</title>
        <authorList>
            <person name="Lai Y."/>
            <person name="Liu K."/>
            <person name="Zhang X."/>
            <person name="Zhang X."/>
            <person name="Li K."/>
            <person name="Wang N."/>
            <person name="Shu C."/>
            <person name="Wu Y."/>
            <person name="Wang C."/>
            <person name="Bushley K.E."/>
            <person name="Xiang M."/>
            <person name="Liu X."/>
        </authorList>
    </citation>
    <scope>NUCLEOTIDE SEQUENCE [LARGE SCALE GENOMIC DNA]</scope>
    <source>
        <strain evidence="2 3">3608</strain>
    </source>
</reference>
<keyword evidence="3" id="KW-1185">Reference proteome</keyword>
<accession>A0A0F7ZIW5</accession>
<evidence type="ECO:0000256" key="1">
    <source>
        <dbReference type="SAM" id="MobiDB-lite"/>
    </source>
</evidence>
<protein>
    <submittedName>
        <fullName evidence="2">Uncharacterized protein</fullName>
    </submittedName>
</protein>
<evidence type="ECO:0000313" key="3">
    <source>
        <dbReference type="Proteomes" id="UP000054481"/>
    </source>
</evidence>
<name>A0A0F7ZIW5_9HYPO</name>